<evidence type="ECO:0000256" key="4">
    <source>
        <dbReference type="ARBA" id="ARBA00022801"/>
    </source>
</evidence>
<dbReference type="SUPFAM" id="SSF53474">
    <property type="entry name" value="alpha/beta-Hydrolases"/>
    <property type="match status" value="1"/>
</dbReference>
<dbReference type="GO" id="GO:0070008">
    <property type="term" value="F:serine-type exopeptidase activity"/>
    <property type="evidence" value="ECO:0007669"/>
    <property type="project" value="InterPro"/>
</dbReference>
<proteinExistence type="inferred from homology"/>
<evidence type="ECO:0000313" key="8">
    <source>
        <dbReference type="EMBL" id="MQM13542.1"/>
    </source>
</evidence>
<feature type="signal peptide" evidence="7">
    <location>
        <begin position="1"/>
        <end position="27"/>
    </location>
</feature>
<evidence type="ECO:0000256" key="3">
    <source>
        <dbReference type="ARBA" id="ARBA00022729"/>
    </source>
</evidence>
<dbReference type="Pfam" id="PF05577">
    <property type="entry name" value="Peptidase_S28"/>
    <property type="match status" value="1"/>
</dbReference>
<feature type="chain" id="PRO_5032435622" description="Lysosomal Pro-X carboxypeptidase" evidence="7">
    <location>
        <begin position="28"/>
        <end position="492"/>
    </location>
</feature>
<keyword evidence="2" id="KW-0645">Protease</keyword>
<evidence type="ECO:0000256" key="7">
    <source>
        <dbReference type="SAM" id="SignalP"/>
    </source>
</evidence>
<reference evidence="8" key="1">
    <citation type="submission" date="2017-07" db="EMBL/GenBank/DDBJ databases">
        <title>Taro Niue Genome Assembly and Annotation.</title>
        <authorList>
            <person name="Atibalentja N."/>
            <person name="Keating K."/>
            <person name="Fields C.J."/>
        </authorList>
    </citation>
    <scope>NUCLEOTIDE SEQUENCE</scope>
    <source>
        <strain evidence="8">Niue_2</strain>
        <tissue evidence="8">Leaf</tissue>
    </source>
</reference>
<accession>A0A843WSI0</accession>
<dbReference type="Proteomes" id="UP000652761">
    <property type="component" value="Unassembled WGS sequence"/>
</dbReference>
<evidence type="ECO:0000256" key="1">
    <source>
        <dbReference type="ARBA" id="ARBA00011079"/>
    </source>
</evidence>
<evidence type="ECO:0000256" key="2">
    <source>
        <dbReference type="ARBA" id="ARBA00022670"/>
    </source>
</evidence>
<dbReference type="Gene3D" id="1.20.120.980">
    <property type="entry name" value="Serine carboxypeptidase S28, SKS domain"/>
    <property type="match status" value="1"/>
</dbReference>
<organism evidence="8 9">
    <name type="scientific">Colocasia esculenta</name>
    <name type="common">Wild taro</name>
    <name type="synonym">Arum esculentum</name>
    <dbReference type="NCBI Taxonomy" id="4460"/>
    <lineage>
        <taxon>Eukaryota</taxon>
        <taxon>Viridiplantae</taxon>
        <taxon>Streptophyta</taxon>
        <taxon>Embryophyta</taxon>
        <taxon>Tracheophyta</taxon>
        <taxon>Spermatophyta</taxon>
        <taxon>Magnoliopsida</taxon>
        <taxon>Liliopsida</taxon>
        <taxon>Araceae</taxon>
        <taxon>Aroideae</taxon>
        <taxon>Colocasieae</taxon>
        <taxon>Colocasia</taxon>
    </lineage>
</organism>
<dbReference type="InterPro" id="IPR029058">
    <property type="entry name" value="AB_hydrolase_fold"/>
</dbReference>
<evidence type="ECO:0000256" key="6">
    <source>
        <dbReference type="SAM" id="MobiDB-lite"/>
    </source>
</evidence>
<dbReference type="PANTHER" id="PTHR11010:SF120">
    <property type="entry name" value="LYSOSOMAL PRO-X CARBOXYPEPTIDASE"/>
    <property type="match status" value="1"/>
</dbReference>
<dbReference type="GO" id="GO:0008239">
    <property type="term" value="F:dipeptidyl-peptidase activity"/>
    <property type="evidence" value="ECO:0007669"/>
    <property type="project" value="TreeGrafter"/>
</dbReference>
<keyword evidence="9" id="KW-1185">Reference proteome</keyword>
<dbReference type="EMBL" id="NMUH01005727">
    <property type="protein sequence ID" value="MQM13542.1"/>
    <property type="molecule type" value="Genomic_DNA"/>
</dbReference>
<name>A0A843WSI0_COLES</name>
<feature type="region of interest" description="Disordered" evidence="6">
    <location>
        <begin position="470"/>
        <end position="492"/>
    </location>
</feature>
<keyword evidence="3 7" id="KW-0732">Signal</keyword>
<feature type="compositionally biased region" description="Basic and acidic residues" evidence="6">
    <location>
        <begin position="476"/>
        <end position="492"/>
    </location>
</feature>
<gene>
    <name evidence="8" type="ORF">Taro_046462</name>
</gene>
<protein>
    <recommendedName>
        <fullName evidence="10">Lysosomal Pro-X carboxypeptidase</fullName>
    </recommendedName>
</protein>
<keyword evidence="5" id="KW-0325">Glycoprotein</keyword>
<keyword evidence="4" id="KW-0378">Hydrolase</keyword>
<dbReference type="AlphaFoldDB" id="A0A843WSI0"/>
<comment type="caution">
    <text evidence="8">The sequence shown here is derived from an EMBL/GenBank/DDBJ whole genome shotgun (WGS) entry which is preliminary data.</text>
</comment>
<dbReference type="GO" id="GO:0006508">
    <property type="term" value="P:proteolysis"/>
    <property type="evidence" value="ECO:0007669"/>
    <property type="project" value="UniProtKB-KW"/>
</dbReference>
<evidence type="ECO:0008006" key="10">
    <source>
        <dbReference type="Google" id="ProtNLM"/>
    </source>
</evidence>
<evidence type="ECO:0000313" key="9">
    <source>
        <dbReference type="Proteomes" id="UP000652761"/>
    </source>
</evidence>
<dbReference type="PANTHER" id="PTHR11010">
    <property type="entry name" value="PROTEASE S28 PRO-X CARBOXYPEPTIDASE-RELATED"/>
    <property type="match status" value="1"/>
</dbReference>
<dbReference type="FunFam" id="1.20.120.980:FF:000001">
    <property type="entry name" value="Dipeptidyl peptidase 7"/>
    <property type="match status" value="1"/>
</dbReference>
<dbReference type="OrthoDB" id="2130629at2759"/>
<comment type="similarity">
    <text evidence="1">Belongs to the peptidase S28 family.</text>
</comment>
<sequence>MEACSPRAVVFLFCLLFALSVLSNSAGASVERRARAPRFPSHELLRARGRAQPQGDAGGREEPYETKYFAQTLDHFGFRPEGYATFQQRYLVDGTHWGGAAARAPIFVYMGNEADVELFTHNTGFMFDVAPRFKAMLVFIEHRYYGKSMPFGGKDVAYSNVSTLGYLSSTQALADFATLIIDLKKNLTAEGSPVVVFGGSYGGMLAAWFRLKYPHVAIGALASSAPILQFDGLVSPYTFNNIITNDFKSESENCYKVIKSSWKEIEDAEKQPGGREKLGKSFKICRLDEVSASALADWIATALIYTAMTDYPTSANFLTNLPAYPVRQMCRAIDDPAKGNDTFSKLYAVANIYYNYTGTEECFDLYSSSSVAIGYDGWSFQACTEMILPTSGSNEDSIFPASTYDYTDREEYCRRRFGIEPRPHWIPMEFGGHHIKRVLKRFGSNIIFFNGLRDPWSGGGSPPCRLEVLRKGRPTMAERREKERDKDHKEVA</sequence>
<dbReference type="Gene3D" id="3.40.50.1820">
    <property type="entry name" value="alpha/beta hydrolase"/>
    <property type="match status" value="1"/>
</dbReference>
<dbReference type="InterPro" id="IPR008758">
    <property type="entry name" value="Peptidase_S28"/>
</dbReference>
<dbReference type="InterPro" id="IPR042269">
    <property type="entry name" value="Ser_carbopepase_S28_SKS"/>
</dbReference>
<evidence type="ECO:0000256" key="5">
    <source>
        <dbReference type="ARBA" id="ARBA00023180"/>
    </source>
</evidence>